<dbReference type="EMBL" id="CP067089">
    <property type="protein sequence ID" value="QQO09813.1"/>
    <property type="molecule type" value="Genomic_DNA"/>
</dbReference>
<feature type="transmembrane region" description="Helical" evidence="7">
    <location>
        <begin position="384"/>
        <end position="403"/>
    </location>
</feature>
<dbReference type="GO" id="GO:0005886">
    <property type="term" value="C:plasma membrane"/>
    <property type="evidence" value="ECO:0007669"/>
    <property type="project" value="UniProtKB-SubCell"/>
</dbReference>
<dbReference type="KEGG" id="bhc:JFL75_02575"/>
<evidence type="ECO:0000256" key="4">
    <source>
        <dbReference type="ARBA" id="ARBA00022989"/>
    </source>
</evidence>
<evidence type="ECO:0000259" key="8">
    <source>
        <dbReference type="Pfam" id="PF02687"/>
    </source>
</evidence>
<feature type="transmembrane region" description="Helical" evidence="7">
    <location>
        <begin position="283"/>
        <end position="305"/>
    </location>
</feature>
<dbReference type="Proteomes" id="UP000595917">
    <property type="component" value="Chromosome"/>
</dbReference>
<evidence type="ECO:0000256" key="5">
    <source>
        <dbReference type="ARBA" id="ARBA00023136"/>
    </source>
</evidence>
<keyword evidence="3 7" id="KW-0812">Transmembrane</keyword>
<evidence type="ECO:0000256" key="6">
    <source>
        <dbReference type="ARBA" id="ARBA00038076"/>
    </source>
</evidence>
<protein>
    <submittedName>
        <fullName evidence="9">FtsX-like permease family protein</fullName>
    </submittedName>
</protein>
<gene>
    <name evidence="9" type="ORF">JFL75_02575</name>
</gene>
<reference evidence="9" key="1">
    <citation type="submission" date="2021-01" db="EMBL/GenBank/DDBJ databases">
        <title>Description of Breznakiella homolactica.</title>
        <authorList>
            <person name="Song Y."/>
            <person name="Brune A."/>
        </authorList>
    </citation>
    <scope>NUCLEOTIDE SEQUENCE</scope>
    <source>
        <strain evidence="9">RmG30</strain>
    </source>
</reference>
<accession>A0A7T8BC34</accession>
<comment type="similarity">
    <text evidence="6">Belongs to the ABC-4 integral membrane protein family.</text>
</comment>
<comment type="subcellular location">
    <subcellularLocation>
        <location evidence="1">Cell membrane</location>
        <topology evidence="1">Multi-pass membrane protein</topology>
    </subcellularLocation>
</comment>
<dbReference type="PANTHER" id="PTHR30572:SF4">
    <property type="entry name" value="ABC TRANSPORTER PERMEASE YTRF"/>
    <property type="match status" value="1"/>
</dbReference>
<dbReference type="GO" id="GO:0022857">
    <property type="term" value="F:transmembrane transporter activity"/>
    <property type="evidence" value="ECO:0007669"/>
    <property type="project" value="TreeGrafter"/>
</dbReference>
<evidence type="ECO:0000313" key="10">
    <source>
        <dbReference type="Proteomes" id="UP000595917"/>
    </source>
</evidence>
<keyword evidence="5 7" id="KW-0472">Membrane</keyword>
<evidence type="ECO:0000256" key="7">
    <source>
        <dbReference type="SAM" id="Phobius"/>
    </source>
</evidence>
<organism evidence="9 10">
    <name type="scientific">Breznakiella homolactica</name>
    <dbReference type="NCBI Taxonomy" id="2798577"/>
    <lineage>
        <taxon>Bacteria</taxon>
        <taxon>Pseudomonadati</taxon>
        <taxon>Spirochaetota</taxon>
        <taxon>Spirochaetia</taxon>
        <taxon>Spirochaetales</taxon>
        <taxon>Breznakiellaceae</taxon>
        <taxon>Breznakiella</taxon>
    </lineage>
</organism>
<dbReference type="RefSeq" id="WP_215627116.1">
    <property type="nucleotide sequence ID" value="NZ_CP067089.2"/>
</dbReference>
<dbReference type="AlphaFoldDB" id="A0A7T8BC34"/>
<keyword evidence="2" id="KW-1003">Cell membrane</keyword>
<sequence>MNLFGANTPIVDEFSSIPSLPVYDAIIELLSEVPEIQGLTSQVSSKAYLDVLGLREPVLLAGVDGDSYFPIFPGIHLVEGEFLRSGEFGAMITKERADRIETRTGTRPSIGIPLLFTSAGGIGFKIREVPLVGIYSYENPGQFMEEIVLLDPQTVRTLASIQVASAEVEVSDDALGLLGGDLDDLFGDYLPGTGESTISGDDLFSIDSLQLFLNESVPEEIAAPEGGDWNFIIIRFNQGTVPENVISRLNKMLEPYGAMAVGWRIAAGNSAILVLLIQTLFNAGIFLVSIAGIIAVVNILLISVFRRTREIGTLRAIGASDGYIRGLILKENCMLSFLAGVIGIIAGILCITIVNRLEIIIPNALLASLLGGTILTIEFLPSVAAFSLGISLVLGFLASLYPVEAAVHIEPVVAVGQG</sequence>
<dbReference type="InterPro" id="IPR050250">
    <property type="entry name" value="Macrolide_Exporter_MacB"/>
</dbReference>
<name>A0A7T8BC34_9SPIR</name>
<keyword evidence="4 7" id="KW-1133">Transmembrane helix</keyword>
<dbReference type="PANTHER" id="PTHR30572">
    <property type="entry name" value="MEMBRANE COMPONENT OF TRANSPORTER-RELATED"/>
    <property type="match status" value="1"/>
</dbReference>
<evidence type="ECO:0000313" key="9">
    <source>
        <dbReference type="EMBL" id="QQO09813.1"/>
    </source>
</evidence>
<dbReference type="InterPro" id="IPR003838">
    <property type="entry name" value="ABC3_permease_C"/>
</dbReference>
<keyword evidence="10" id="KW-1185">Reference proteome</keyword>
<evidence type="ECO:0000256" key="2">
    <source>
        <dbReference type="ARBA" id="ARBA00022475"/>
    </source>
</evidence>
<dbReference type="Pfam" id="PF02687">
    <property type="entry name" value="FtsX"/>
    <property type="match status" value="1"/>
</dbReference>
<proteinExistence type="inferred from homology"/>
<evidence type="ECO:0000256" key="1">
    <source>
        <dbReference type="ARBA" id="ARBA00004651"/>
    </source>
</evidence>
<feature type="domain" description="ABC3 transporter permease C-terminal" evidence="8">
    <location>
        <begin position="284"/>
        <end position="411"/>
    </location>
</feature>
<evidence type="ECO:0000256" key="3">
    <source>
        <dbReference type="ARBA" id="ARBA00022692"/>
    </source>
</evidence>
<feature type="transmembrane region" description="Helical" evidence="7">
    <location>
        <begin position="333"/>
        <end position="354"/>
    </location>
</feature>